<name>A0A2T1N8Y1_9FLAO</name>
<proteinExistence type="predicted"/>
<feature type="domain" description="Arm DNA-binding" evidence="1">
    <location>
        <begin position="11"/>
        <end position="93"/>
    </location>
</feature>
<comment type="caution">
    <text evidence="2">The sequence shown here is derived from an EMBL/GenBank/DDBJ whole genome shotgun (WGS) entry which is preliminary data.</text>
</comment>
<dbReference type="OrthoDB" id="1098628at2"/>
<evidence type="ECO:0000313" key="3">
    <source>
        <dbReference type="Proteomes" id="UP000238426"/>
    </source>
</evidence>
<evidence type="ECO:0000313" key="2">
    <source>
        <dbReference type="EMBL" id="PSG88319.1"/>
    </source>
</evidence>
<reference evidence="2 3" key="1">
    <citation type="submission" date="2018-03" db="EMBL/GenBank/DDBJ databases">
        <title>Mesoflavibacter sp. HG37 and Mesoflavibacter sp. HG96 sp.nov., two marine bacteria isolated from seawater of Western Pacific Ocean.</title>
        <authorList>
            <person name="Cheng H."/>
            <person name="Wu Y.-H."/>
            <person name="Guo L.-L."/>
            <person name="Xu X.-W."/>
        </authorList>
    </citation>
    <scope>NUCLEOTIDE SEQUENCE [LARGE SCALE GENOMIC DNA]</scope>
    <source>
        <strain evidence="2 3">KCTC 32269</strain>
    </source>
</reference>
<dbReference type="InterPro" id="IPR035386">
    <property type="entry name" value="Arm-DNA-bind_5"/>
</dbReference>
<sequence>MNNYKISILFLLNKVRINKKGFCPIRCRITYQKKRKIFSTGLFIKPNSWDNGLQLAKPPNPENNIINTQLSLISQKINEAFLMLQVLSDSFDIDDIYIKYKGEEPKAEITILGAYDLHNEKTKKLIGKDFNKLSWSSIVL</sequence>
<dbReference type="Pfam" id="PF17293">
    <property type="entry name" value="Arm-DNA-bind_5"/>
    <property type="match status" value="1"/>
</dbReference>
<dbReference type="EMBL" id="PXOQ01000009">
    <property type="protein sequence ID" value="PSG88319.1"/>
    <property type="molecule type" value="Genomic_DNA"/>
</dbReference>
<protein>
    <submittedName>
        <fullName evidence="2">Recombinase</fullName>
    </submittedName>
</protein>
<keyword evidence="3" id="KW-1185">Reference proteome</keyword>
<gene>
    <name evidence="2" type="ORF">C7H52_08425</name>
</gene>
<organism evidence="2 3">
    <name type="scientific">Aurantibacter aestuarii</name>
    <dbReference type="NCBI Taxonomy" id="1266046"/>
    <lineage>
        <taxon>Bacteria</taxon>
        <taxon>Pseudomonadati</taxon>
        <taxon>Bacteroidota</taxon>
        <taxon>Flavobacteriia</taxon>
        <taxon>Flavobacteriales</taxon>
        <taxon>Flavobacteriaceae</taxon>
        <taxon>Aurantibacter</taxon>
    </lineage>
</organism>
<dbReference type="RefSeq" id="WP_106463457.1">
    <property type="nucleotide sequence ID" value="NZ_PXOQ01000009.1"/>
</dbReference>
<dbReference type="Proteomes" id="UP000238426">
    <property type="component" value="Unassembled WGS sequence"/>
</dbReference>
<dbReference type="AlphaFoldDB" id="A0A2T1N8Y1"/>
<evidence type="ECO:0000259" key="1">
    <source>
        <dbReference type="Pfam" id="PF17293"/>
    </source>
</evidence>
<accession>A0A2T1N8Y1</accession>